<protein>
    <submittedName>
        <fullName evidence="3">Uncharacterized protein</fullName>
    </submittedName>
</protein>
<feature type="compositionally biased region" description="Low complexity" evidence="1">
    <location>
        <begin position="106"/>
        <end position="121"/>
    </location>
</feature>
<evidence type="ECO:0000256" key="1">
    <source>
        <dbReference type="SAM" id="MobiDB-lite"/>
    </source>
</evidence>
<reference evidence="3" key="1">
    <citation type="submission" date="2016-11" db="UniProtKB">
        <authorList>
            <consortium name="WormBaseParasite"/>
        </authorList>
    </citation>
    <scope>IDENTIFICATION</scope>
</reference>
<name>A0A1I7XGL4_HETBA</name>
<evidence type="ECO:0000313" key="3">
    <source>
        <dbReference type="WBParaSite" id="Hba_16618"/>
    </source>
</evidence>
<dbReference type="WBParaSite" id="Hba_16618">
    <property type="protein sequence ID" value="Hba_16618"/>
    <property type="gene ID" value="Hba_16618"/>
</dbReference>
<accession>A0A1I7XGL4</accession>
<evidence type="ECO:0000313" key="2">
    <source>
        <dbReference type="Proteomes" id="UP000095283"/>
    </source>
</evidence>
<keyword evidence="2" id="KW-1185">Reference proteome</keyword>
<sequence>MKSNNNLADSAPPPQDSDTDSGICADSDQSSPRHPVASSHFPHYNHPQHVYRQQLAEDRDYLTPNCASEVSVLSPRRLPPRPSTVAGQIRTGKQQFRVRFADEVNSGASTSSSSSEQSNTSPRQPEPILNYSDINAPRVSSSRRLPHASYSIEDVESLPEPPSYAIAVQRLRASDMPRESIRDTVIRQNVQDAFNRQFRNRSSSLPRGTRRESSELSSATDRLIYDYQMNRLFPDEILGSLDNLNIHSACGVPLDDMTFKRRKLPVAPLMGSATNIPDAVDVQSECGRQPALMRQR</sequence>
<dbReference type="AlphaFoldDB" id="A0A1I7XGL4"/>
<proteinExistence type="predicted"/>
<feature type="region of interest" description="Disordered" evidence="1">
    <location>
        <begin position="198"/>
        <end position="218"/>
    </location>
</feature>
<feature type="region of interest" description="Disordered" evidence="1">
    <location>
        <begin position="1"/>
        <end position="50"/>
    </location>
</feature>
<organism evidence="2 3">
    <name type="scientific">Heterorhabditis bacteriophora</name>
    <name type="common">Entomopathogenic nematode worm</name>
    <dbReference type="NCBI Taxonomy" id="37862"/>
    <lineage>
        <taxon>Eukaryota</taxon>
        <taxon>Metazoa</taxon>
        <taxon>Ecdysozoa</taxon>
        <taxon>Nematoda</taxon>
        <taxon>Chromadorea</taxon>
        <taxon>Rhabditida</taxon>
        <taxon>Rhabditina</taxon>
        <taxon>Rhabditomorpha</taxon>
        <taxon>Strongyloidea</taxon>
        <taxon>Heterorhabditidae</taxon>
        <taxon>Heterorhabditis</taxon>
    </lineage>
</organism>
<dbReference type="Proteomes" id="UP000095283">
    <property type="component" value="Unplaced"/>
</dbReference>
<feature type="region of interest" description="Disordered" evidence="1">
    <location>
        <begin position="72"/>
        <end position="131"/>
    </location>
</feature>